<evidence type="ECO:0008006" key="3">
    <source>
        <dbReference type="Google" id="ProtNLM"/>
    </source>
</evidence>
<name>A0A7C4RT60_9BACT</name>
<dbReference type="AlphaFoldDB" id="A0A7C4RT60"/>
<evidence type="ECO:0000313" key="2">
    <source>
        <dbReference type="EMBL" id="HGU33440.1"/>
    </source>
</evidence>
<evidence type="ECO:0000256" key="1">
    <source>
        <dbReference type="SAM" id="Phobius"/>
    </source>
</evidence>
<feature type="transmembrane region" description="Helical" evidence="1">
    <location>
        <begin position="107"/>
        <end position="130"/>
    </location>
</feature>
<feature type="transmembrane region" description="Helical" evidence="1">
    <location>
        <begin position="70"/>
        <end position="95"/>
    </location>
</feature>
<keyword evidence="1" id="KW-0472">Membrane</keyword>
<feature type="transmembrane region" description="Helical" evidence="1">
    <location>
        <begin position="29"/>
        <end position="50"/>
    </location>
</feature>
<reference evidence="2" key="1">
    <citation type="journal article" date="2020" name="mSystems">
        <title>Genome- and Community-Level Interaction Insights into Carbon Utilization and Element Cycling Functions of Hydrothermarchaeota in Hydrothermal Sediment.</title>
        <authorList>
            <person name="Zhou Z."/>
            <person name="Liu Y."/>
            <person name="Xu W."/>
            <person name="Pan J."/>
            <person name="Luo Z.H."/>
            <person name="Li M."/>
        </authorList>
    </citation>
    <scope>NUCLEOTIDE SEQUENCE [LARGE SCALE GENOMIC DNA]</scope>
    <source>
        <strain evidence="2">SpSt-477</strain>
    </source>
</reference>
<comment type="caution">
    <text evidence="2">The sequence shown here is derived from an EMBL/GenBank/DDBJ whole genome shotgun (WGS) entry which is preliminary data.</text>
</comment>
<dbReference type="EMBL" id="DSUH01000260">
    <property type="protein sequence ID" value="HGU33440.1"/>
    <property type="molecule type" value="Genomic_DNA"/>
</dbReference>
<keyword evidence="1" id="KW-0812">Transmembrane</keyword>
<feature type="transmembrane region" description="Helical" evidence="1">
    <location>
        <begin position="168"/>
        <end position="186"/>
    </location>
</feature>
<gene>
    <name evidence="2" type="ORF">ENS29_11355</name>
</gene>
<sequence length="187" mass="20244">MPYLHHMIRVLRFEESVYREVITKNKLSLWYTAINVSILGLLYGGSNVLFAGTILASHGIFEAVAPQVKITLLLMGVSITFLVHGAAALFAWVFCRGIGGSTLFMPVYLAIGMASVAFWPMAPILSAVLSKSGGQAAFGLLLVTLAYGFVVLFHAVKSASGLALPRMVIVSVILVIYIISFMYLWVG</sequence>
<feature type="transmembrane region" description="Helical" evidence="1">
    <location>
        <begin position="136"/>
        <end position="156"/>
    </location>
</feature>
<proteinExistence type="predicted"/>
<organism evidence="2">
    <name type="scientific">Desulfatirhabdium butyrativorans</name>
    <dbReference type="NCBI Taxonomy" id="340467"/>
    <lineage>
        <taxon>Bacteria</taxon>
        <taxon>Pseudomonadati</taxon>
        <taxon>Thermodesulfobacteriota</taxon>
        <taxon>Desulfobacteria</taxon>
        <taxon>Desulfobacterales</taxon>
        <taxon>Desulfatirhabdiaceae</taxon>
        <taxon>Desulfatirhabdium</taxon>
    </lineage>
</organism>
<protein>
    <recommendedName>
        <fullName evidence="3">Yip1 domain-containing protein</fullName>
    </recommendedName>
</protein>
<accession>A0A7C4RT60</accession>
<keyword evidence="1" id="KW-1133">Transmembrane helix</keyword>